<dbReference type="PANTHER" id="PTHR30509:SF27">
    <property type="entry name" value="UPF0421 PROTEIN YGAE"/>
    <property type="match status" value="1"/>
</dbReference>
<keyword evidence="3 6" id="KW-0812">Transmembrane</keyword>
<evidence type="ECO:0008006" key="9">
    <source>
        <dbReference type="Google" id="ProtNLM"/>
    </source>
</evidence>
<keyword evidence="4 6" id="KW-1133">Transmembrane helix</keyword>
<dbReference type="PATRIC" id="fig|301148.3.peg.168"/>
<evidence type="ECO:0000313" key="7">
    <source>
        <dbReference type="EMBL" id="KYD22727.1"/>
    </source>
</evidence>
<comment type="subcellular location">
    <subcellularLocation>
        <location evidence="1">Cell membrane</location>
        <topology evidence="1">Multi-pass membrane protein</topology>
    </subcellularLocation>
</comment>
<gene>
    <name evidence="7" type="ORF">B4135_1210</name>
</gene>
<protein>
    <recommendedName>
        <fullName evidence="9">Aromatic acid exporter family protein</fullName>
    </recommendedName>
</protein>
<dbReference type="RefSeq" id="WP_061567988.1">
    <property type="nucleotide sequence ID" value="NZ_LQYT01000009.1"/>
</dbReference>
<evidence type="ECO:0000256" key="5">
    <source>
        <dbReference type="ARBA" id="ARBA00023136"/>
    </source>
</evidence>
<keyword evidence="5 6" id="KW-0472">Membrane</keyword>
<reference evidence="7 8" key="1">
    <citation type="submission" date="2016-01" db="EMBL/GenBank/DDBJ databases">
        <title>Draft Genome Sequences of Seven Thermophilic Sporeformers Isolated from Foods.</title>
        <authorList>
            <person name="Berendsen E.M."/>
            <person name="Wells-Bennik M.H."/>
            <person name="Krawcyk A.O."/>
            <person name="De Jong A."/>
            <person name="Holsappel S."/>
            <person name="Eijlander R.T."/>
            <person name="Kuipers O.P."/>
        </authorList>
    </citation>
    <scope>NUCLEOTIDE SEQUENCE [LARGE SCALE GENOMIC DNA]</scope>
    <source>
        <strain evidence="7 8">B4135</strain>
    </source>
</reference>
<proteinExistence type="predicted"/>
<dbReference type="GO" id="GO:0005886">
    <property type="term" value="C:plasma membrane"/>
    <property type="evidence" value="ECO:0007669"/>
    <property type="project" value="UniProtKB-SubCell"/>
</dbReference>
<dbReference type="Pfam" id="PF06081">
    <property type="entry name" value="ArAE_1"/>
    <property type="match status" value="1"/>
</dbReference>
<sequence>MKLGARILKTGTAIVLALFLAELLKLPSPVFAGIAAIFAVQPSIYRSYLTIVEQIQGNIIGALCAILFYQLFGNHFVIIGLAAIIAIIIHLRLKIENTISLSLVTLVAIMVAPEDDFYSFAFIRFITILLGILSAFLINLALLPPKYETKLFKSIMEITGEVIKWIRISIYQASDHVELKNDIERIKERLIRLDQIFLFYKEERNFLRKHRYAKMRKVVLYRHMIATVRASLNVLKKLHQYENDLSLLPGHFTEKLKGCIEQLTISHEQILIRYTGKAKMKHEEKIGELDSMKQSLLKLHLQYLKEEGDEQAAYHILQMMAAVMEYNEHLLHLEKLINSLQSFHKGEGHVRLAEPDPQ</sequence>
<dbReference type="PANTHER" id="PTHR30509">
    <property type="entry name" value="P-HYDROXYBENZOIC ACID EFFLUX PUMP SUBUNIT-RELATED"/>
    <property type="match status" value="1"/>
</dbReference>
<evidence type="ECO:0000256" key="4">
    <source>
        <dbReference type="ARBA" id="ARBA00022989"/>
    </source>
</evidence>
<feature type="transmembrane region" description="Helical" evidence="6">
    <location>
        <begin position="55"/>
        <end position="88"/>
    </location>
</feature>
<organism evidence="7 8">
    <name type="scientific">Caldibacillus debilis</name>
    <dbReference type="NCBI Taxonomy" id="301148"/>
    <lineage>
        <taxon>Bacteria</taxon>
        <taxon>Bacillati</taxon>
        <taxon>Bacillota</taxon>
        <taxon>Bacilli</taxon>
        <taxon>Bacillales</taxon>
        <taxon>Bacillaceae</taxon>
        <taxon>Caldibacillus</taxon>
    </lineage>
</organism>
<name>A0A150MDU1_9BACI</name>
<evidence type="ECO:0000256" key="2">
    <source>
        <dbReference type="ARBA" id="ARBA00022475"/>
    </source>
</evidence>
<evidence type="ECO:0000313" key="8">
    <source>
        <dbReference type="Proteomes" id="UP000075683"/>
    </source>
</evidence>
<keyword evidence="2" id="KW-1003">Cell membrane</keyword>
<evidence type="ECO:0000256" key="3">
    <source>
        <dbReference type="ARBA" id="ARBA00022692"/>
    </source>
</evidence>
<dbReference type="OrthoDB" id="1653617at2"/>
<evidence type="ECO:0000256" key="1">
    <source>
        <dbReference type="ARBA" id="ARBA00004651"/>
    </source>
</evidence>
<dbReference type="EMBL" id="LQYT01000009">
    <property type="protein sequence ID" value="KYD22727.1"/>
    <property type="molecule type" value="Genomic_DNA"/>
</dbReference>
<dbReference type="STRING" id="301148.B4135_1210"/>
<dbReference type="Proteomes" id="UP000075683">
    <property type="component" value="Unassembled WGS sequence"/>
</dbReference>
<dbReference type="InterPro" id="IPR010343">
    <property type="entry name" value="ArAE_1"/>
</dbReference>
<dbReference type="AlphaFoldDB" id="A0A150MDU1"/>
<feature type="transmembrane region" description="Helical" evidence="6">
    <location>
        <begin position="118"/>
        <end position="143"/>
    </location>
</feature>
<comment type="caution">
    <text evidence="7">The sequence shown here is derived from an EMBL/GenBank/DDBJ whole genome shotgun (WGS) entry which is preliminary data.</text>
</comment>
<evidence type="ECO:0000256" key="6">
    <source>
        <dbReference type="SAM" id="Phobius"/>
    </source>
</evidence>
<accession>A0A150MDU1</accession>